<dbReference type="AlphaFoldDB" id="A0A9W6XVT0"/>
<feature type="region of interest" description="Disordered" evidence="1">
    <location>
        <begin position="37"/>
        <end position="57"/>
    </location>
</feature>
<keyword evidence="3" id="KW-1185">Reference proteome</keyword>
<organism evidence="2 3">
    <name type="scientific">Phytophthora fragariaefolia</name>
    <dbReference type="NCBI Taxonomy" id="1490495"/>
    <lineage>
        <taxon>Eukaryota</taxon>
        <taxon>Sar</taxon>
        <taxon>Stramenopiles</taxon>
        <taxon>Oomycota</taxon>
        <taxon>Peronosporomycetes</taxon>
        <taxon>Peronosporales</taxon>
        <taxon>Peronosporaceae</taxon>
        <taxon>Phytophthora</taxon>
    </lineage>
</organism>
<name>A0A9W6XVT0_9STRA</name>
<reference evidence="2" key="1">
    <citation type="submission" date="2023-04" db="EMBL/GenBank/DDBJ databases">
        <title>Phytophthora fragariaefolia NBRC 109709.</title>
        <authorList>
            <person name="Ichikawa N."/>
            <person name="Sato H."/>
            <person name="Tonouchi N."/>
        </authorList>
    </citation>
    <scope>NUCLEOTIDE SEQUENCE</scope>
    <source>
        <strain evidence="2">NBRC 109709</strain>
    </source>
</reference>
<gene>
    <name evidence="2" type="ORF">Pfra01_001699800</name>
</gene>
<protein>
    <submittedName>
        <fullName evidence="2">Unnamed protein product</fullName>
    </submittedName>
</protein>
<dbReference type="EMBL" id="BSXT01001962">
    <property type="protein sequence ID" value="GMF46337.1"/>
    <property type="molecule type" value="Genomic_DNA"/>
</dbReference>
<evidence type="ECO:0000313" key="2">
    <source>
        <dbReference type="EMBL" id="GMF46337.1"/>
    </source>
</evidence>
<sequence length="120" mass="13854">MFKPRKAPPLPPKLTFQPTISKKSKWLLKKKQRELMTNAENDTLDGKSDSTRPTSPLHLDVFSRLQQLSHHRENEAQRVQRMQEQAALKAKPQIEWNVISYDAASCQFILQGFDRPNALS</sequence>
<evidence type="ECO:0000313" key="3">
    <source>
        <dbReference type="Proteomes" id="UP001165121"/>
    </source>
</evidence>
<dbReference type="Proteomes" id="UP001165121">
    <property type="component" value="Unassembled WGS sequence"/>
</dbReference>
<proteinExistence type="predicted"/>
<dbReference type="OrthoDB" id="10499344at2759"/>
<accession>A0A9W6XVT0</accession>
<comment type="caution">
    <text evidence="2">The sequence shown here is derived from an EMBL/GenBank/DDBJ whole genome shotgun (WGS) entry which is preliminary data.</text>
</comment>
<evidence type="ECO:0000256" key="1">
    <source>
        <dbReference type="SAM" id="MobiDB-lite"/>
    </source>
</evidence>